<evidence type="ECO:0000256" key="3">
    <source>
        <dbReference type="ARBA" id="ARBA00023004"/>
    </source>
</evidence>
<evidence type="ECO:0000259" key="5">
    <source>
        <dbReference type="Pfam" id="PF13442"/>
    </source>
</evidence>
<dbReference type="InterPro" id="IPR036909">
    <property type="entry name" value="Cyt_c-like_dom_sf"/>
</dbReference>
<keyword evidence="1" id="KW-0349">Heme</keyword>
<keyword evidence="3" id="KW-0408">Iron</keyword>
<evidence type="ECO:0000256" key="1">
    <source>
        <dbReference type="ARBA" id="ARBA00022617"/>
    </source>
</evidence>
<dbReference type="Proteomes" id="UP000615755">
    <property type="component" value="Unassembled WGS sequence"/>
</dbReference>
<proteinExistence type="predicted"/>
<evidence type="ECO:0000256" key="2">
    <source>
        <dbReference type="ARBA" id="ARBA00022723"/>
    </source>
</evidence>
<reference evidence="6 7" key="1">
    <citation type="submission" date="2015-03" db="EMBL/GenBank/DDBJ databases">
        <title>Genome sequence of Pseudoalteromonas aurantia.</title>
        <authorList>
            <person name="Xie B.-B."/>
            <person name="Rong J.-C."/>
            <person name="Qin Q.-L."/>
            <person name="Zhang Y.-Z."/>
        </authorList>
    </citation>
    <scope>NUCLEOTIDE SEQUENCE [LARGE SCALE GENOMIC DNA]</scope>
    <source>
        <strain evidence="6 7">208</strain>
    </source>
</reference>
<feature type="domain" description="Cytochrome c" evidence="5">
    <location>
        <begin position="27"/>
        <end position="101"/>
    </location>
</feature>
<gene>
    <name evidence="6" type="ORF">PAUR_a1684</name>
</gene>
<dbReference type="SUPFAM" id="SSF46626">
    <property type="entry name" value="Cytochrome c"/>
    <property type="match status" value="1"/>
</dbReference>
<dbReference type="EMBL" id="AQGV01000012">
    <property type="protein sequence ID" value="MBE0368148.1"/>
    <property type="molecule type" value="Genomic_DNA"/>
</dbReference>
<accession>A0ABR9EEG6</accession>
<organism evidence="6 7">
    <name type="scientific">Pseudoalteromonas aurantia 208</name>
    <dbReference type="NCBI Taxonomy" id="1314867"/>
    <lineage>
        <taxon>Bacteria</taxon>
        <taxon>Pseudomonadati</taxon>
        <taxon>Pseudomonadota</taxon>
        <taxon>Gammaproteobacteria</taxon>
        <taxon>Alteromonadales</taxon>
        <taxon>Pseudoalteromonadaceae</taxon>
        <taxon>Pseudoalteromonas</taxon>
    </lineage>
</organism>
<name>A0ABR9EEG6_9GAMM</name>
<feature type="chain" id="PRO_5046462550" description="Cytochrome c domain-containing protein" evidence="4">
    <location>
        <begin position="23"/>
        <end position="112"/>
    </location>
</feature>
<keyword evidence="2" id="KW-0479">Metal-binding</keyword>
<dbReference type="Pfam" id="PF13442">
    <property type="entry name" value="Cytochrome_CBB3"/>
    <property type="match status" value="1"/>
</dbReference>
<dbReference type="InterPro" id="IPR009056">
    <property type="entry name" value="Cyt_c-like_dom"/>
</dbReference>
<protein>
    <recommendedName>
        <fullName evidence="5">Cytochrome c domain-containing protein</fullName>
    </recommendedName>
</protein>
<keyword evidence="7" id="KW-1185">Reference proteome</keyword>
<sequence length="112" mass="12622">MRYKTTNISILIFLLFSSFCYAQGENNTFNKVCSSCHNGGIKGFISGAPSIEDKQLWLEYLEKHSIDEIKQIVLEGSEEHKVKGGCKKCSNAEIIGAINYMLRRVSSEQEKP</sequence>
<feature type="signal peptide" evidence="4">
    <location>
        <begin position="1"/>
        <end position="22"/>
    </location>
</feature>
<evidence type="ECO:0000256" key="4">
    <source>
        <dbReference type="SAM" id="SignalP"/>
    </source>
</evidence>
<dbReference type="Gene3D" id="1.10.760.10">
    <property type="entry name" value="Cytochrome c-like domain"/>
    <property type="match status" value="1"/>
</dbReference>
<keyword evidence="4" id="KW-0732">Signal</keyword>
<dbReference type="RefSeq" id="WP_192507469.1">
    <property type="nucleotide sequence ID" value="NZ_AQGV01000012.1"/>
</dbReference>
<evidence type="ECO:0000313" key="6">
    <source>
        <dbReference type="EMBL" id="MBE0368148.1"/>
    </source>
</evidence>
<evidence type="ECO:0000313" key="7">
    <source>
        <dbReference type="Proteomes" id="UP000615755"/>
    </source>
</evidence>
<comment type="caution">
    <text evidence="6">The sequence shown here is derived from an EMBL/GenBank/DDBJ whole genome shotgun (WGS) entry which is preliminary data.</text>
</comment>